<accession>A0AAD5TBR2</accession>
<organism evidence="2 3">
    <name type="scientific">Geranomyces variabilis</name>
    <dbReference type="NCBI Taxonomy" id="109894"/>
    <lineage>
        <taxon>Eukaryota</taxon>
        <taxon>Fungi</taxon>
        <taxon>Fungi incertae sedis</taxon>
        <taxon>Chytridiomycota</taxon>
        <taxon>Chytridiomycota incertae sedis</taxon>
        <taxon>Chytridiomycetes</taxon>
        <taxon>Spizellomycetales</taxon>
        <taxon>Powellomycetaceae</taxon>
        <taxon>Geranomyces</taxon>
    </lineage>
</organism>
<evidence type="ECO:0000313" key="3">
    <source>
        <dbReference type="Proteomes" id="UP001212152"/>
    </source>
</evidence>
<dbReference type="AlphaFoldDB" id="A0AAD5TBR2"/>
<dbReference type="EMBL" id="JADGJQ010000108">
    <property type="protein sequence ID" value="KAJ3169364.1"/>
    <property type="molecule type" value="Genomic_DNA"/>
</dbReference>
<comment type="caution">
    <text evidence="2">The sequence shown here is derived from an EMBL/GenBank/DDBJ whole genome shotgun (WGS) entry which is preliminary data.</text>
</comment>
<name>A0AAD5TBR2_9FUNG</name>
<feature type="chain" id="PRO_5042201181" evidence="1">
    <location>
        <begin position="30"/>
        <end position="103"/>
    </location>
</feature>
<evidence type="ECO:0000256" key="1">
    <source>
        <dbReference type="SAM" id="SignalP"/>
    </source>
</evidence>
<dbReference type="Proteomes" id="UP001212152">
    <property type="component" value="Unassembled WGS sequence"/>
</dbReference>
<evidence type="ECO:0000313" key="2">
    <source>
        <dbReference type="EMBL" id="KAJ3169364.1"/>
    </source>
</evidence>
<gene>
    <name evidence="2" type="ORF">HDU87_000639</name>
</gene>
<feature type="signal peptide" evidence="1">
    <location>
        <begin position="1"/>
        <end position="29"/>
    </location>
</feature>
<sequence length="103" mass="11061">MASANTHMPRTTMRLLLLTLLCRLSFVDAWPNRLHLGRDKSLSDLFSYNYTIPCAVPAAAPSNITCALSIVGSPGLFLQPGTVTQDPIVGSAVVCQIVSTTDR</sequence>
<keyword evidence="3" id="KW-1185">Reference proteome</keyword>
<keyword evidence="1" id="KW-0732">Signal</keyword>
<reference evidence="2" key="1">
    <citation type="submission" date="2020-05" db="EMBL/GenBank/DDBJ databases">
        <title>Phylogenomic resolution of chytrid fungi.</title>
        <authorList>
            <person name="Stajich J.E."/>
            <person name="Amses K."/>
            <person name="Simmons R."/>
            <person name="Seto K."/>
            <person name="Myers J."/>
            <person name="Bonds A."/>
            <person name="Quandt C.A."/>
            <person name="Barry K."/>
            <person name="Liu P."/>
            <person name="Grigoriev I."/>
            <person name="Longcore J.E."/>
            <person name="James T.Y."/>
        </authorList>
    </citation>
    <scope>NUCLEOTIDE SEQUENCE</scope>
    <source>
        <strain evidence="2">JEL0379</strain>
    </source>
</reference>
<proteinExistence type="predicted"/>
<protein>
    <submittedName>
        <fullName evidence="2">Uncharacterized protein</fullName>
    </submittedName>
</protein>